<evidence type="ECO:0000256" key="4">
    <source>
        <dbReference type="ARBA" id="ARBA00023139"/>
    </source>
</evidence>
<dbReference type="PROSITE" id="PS51257">
    <property type="entry name" value="PROKAR_LIPOPROTEIN"/>
    <property type="match status" value="1"/>
</dbReference>
<dbReference type="Pfam" id="PF01547">
    <property type="entry name" value="SBP_bac_1"/>
    <property type="match status" value="1"/>
</dbReference>
<name>A0ABW3HRV1_9BACL</name>
<dbReference type="PANTHER" id="PTHR43649:SF33">
    <property type="entry name" value="POLYGALACTURONAN_RHAMNOGALACTURONAN-BINDING PROTEIN YTCQ"/>
    <property type="match status" value="1"/>
</dbReference>
<evidence type="ECO:0000256" key="3">
    <source>
        <dbReference type="ARBA" id="ARBA00023136"/>
    </source>
</evidence>
<sequence length="542" mass="60953">MKTSRFGNSAVLLMLVFVLLVTACSNGKDNTPESSTAPSTTATTGKEGDGAAESKGEKVSLDAWVLTDGNFRGSDYNEKDSFKKMEELTNVHMNWIQGSGANGVEAFNLLMASGQLPDLVAYNAMKTEGPKYGQQGAFVELSEYIAQYAPNFKKILDENPEVKRLISTADGEIYHFPQLNLHEYNLVQMFPQIRQDWLEKLELAEPKTIEDWYNVLKAFKTQDPNGNKKDDEIPFVSVNLSNMVKTFGPAFGTDWEFYIDNGKVKFAPYEAEYKEMLQWFNKLYAEGLIDPNYLVDTEFKFLTEKVTTDRAGAWAGWSGSYMRSFSDLMADHPSFQIVGTEPPTGPNGDKRFGFHAWPVGNVGVAISAQSEKIVEAVKWLDFQYSKEGIMLNNFGVEGVSYEMVDGYPTFSDVVFNNPNGLNSTESLLNYTIGGGMWATVADERYLEQYDIEQAVEAKAKVGSYIDFDKSMPPVTLTSEQNDQVISLLADIRTFRDEYANAFVMGNRSFDEYDKFVDQLKKMKVEEVIAVYQEAYESYLNSN</sequence>
<keyword evidence="5" id="KW-0449">Lipoprotein</keyword>
<proteinExistence type="predicted"/>
<comment type="caution">
    <text evidence="8">The sequence shown here is derived from an EMBL/GenBank/DDBJ whole genome shotgun (WGS) entry which is preliminary data.</text>
</comment>
<evidence type="ECO:0000256" key="7">
    <source>
        <dbReference type="SAM" id="SignalP"/>
    </source>
</evidence>
<feature type="compositionally biased region" description="Low complexity" evidence="6">
    <location>
        <begin position="32"/>
        <end position="44"/>
    </location>
</feature>
<dbReference type="SUPFAM" id="SSF53850">
    <property type="entry name" value="Periplasmic binding protein-like II"/>
    <property type="match status" value="1"/>
</dbReference>
<protein>
    <submittedName>
        <fullName evidence="8">Extracellular solute-binding protein</fullName>
    </submittedName>
</protein>
<reference evidence="9" key="1">
    <citation type="journal article" date="2019" name="Int. J. Syst. Evol. Microbiol.">
        <title>The Global Catalogue of Microorganisms (GCM) 10K type strain sequencing project: providing services to taxonomists for standard genome sequencing and annotation.</title>
        <authorList>
            <consortium name="The Broad Institute Genomics Platform"/>
            <consortium name="The Broad Institute Genome Sequencing Center for Infectious Disease"/>
            <person name="Wu L."/>
            <person name="Ma J."/>
        </authorList>
    </citation>
    <scope>NUCLEOTIDE SEQUENCE [LARGE SCALE GENOMIC DNA]</scope>
    <source>
        <strain evidence="9">CCUG 59129</strain>
    </source>
</reference>
<feature type="region of interest" description="Disordered" evidence="6">
    <location>
        <begin position="28"/>
        <end position="56"/>
    </location>
</feature>
<keyword evidence="2 7" id="KW-0732">Signal</keyword>
<evidence type="ECO:0000256" key="5">
    <source>
        <dbReference type="ARBA" id="ARBA00023288"/>
    </source>
</evidence>
<gene>
    <name evidence="8" type="ORF">ACFQ2I_12675</name>
</gene>
<dbReference type="InterPro" id="IPR006059">
    <property type="entry name" value="SBP"/>
</dbReference>
<evidence type="ECO:0000256" key="2">
    <source>
        <dbReference type="ARBA" id="ARBA00022729"/>
    </source>
</evidence>
<dbReference type="InterPro" id="IPR050490">
    <property type="entry name" value="Bact_solute-bd_prot1"/>
</dbReference>
<feature type="signal peptide" evidence="7">
    <location>
        <begin position="1"/>
        <end position="23"/>
    </location>
</feature>
<keyword evidence="4" id="KW-0564">Palmitate</keyword>
<dbReference type="EMBL" id="JBHTJZ010000017">
    <property type="protein sequence ID" value="MFD0960242.1"/>
    <property type="molecule type" value="Genomic_DNA"/>
</dbReference>
<feature type="chain" id="PRO_5047541105" evidence="7">
    <location>
        <begin position="24"/>
        <end position="542"/>
    </location>
</feature>
<keyword evidence="1" id="KW-1003">Cell membrane</keyword>
<evidence type="ECO:0000313" key="8">
    <source>
        <dbReference type="EMBL" id="MFD0960242.1"/>
    </source>
</evidence>
<evidence type="ECO:0000256" key="6">
    <source>
        <dbReference type="SAM" id="MobiDB-lite"/>
    </source>
</evidence>
<feature type="compositionally biased region" description="Basic and acidic residues" evidence="6">
    <location>
        <begin position="46"/>
        <end position="56"/>
    </location>
</feature>
<keyword evidence="9" id="KW-1185">Reference proteome</keyword>
<dbReference type="RefSeq" id="WP_377564657.1">
    <property type="nucleotide sequence ID" value="NZ_JBHTJZ010000017.1"/>
</dbReference>
<keyword evidence="3" id="KW-0472">Membrane</keyword>
<organism evidence="8 9">
    <name type="scientific">Paenibacillus chungangensis</name>
    <dbReference type="NCBI Taxonomy" id="696535"/>
    <lineage>
        <taxon>Bacteria</taxon>
        <taxon>Bacillati</taxon>
        <taxon>Bacillota</taxon>
        <taxon>Bacilli</taxon>
        <taxon>Bacillales</taxon>
        <taxon>Paenibacillaceae</taxon>
        <taxon>Paenibacillus</taxon>
    </lineage>
</organism>
<evidence type="ECO:0000256" key="1">
    <source>
        <dbReference type="ARBA" id="ARBA00022475"/>
    </source>
</evidence>
<evidence type="ECO:0000313" key="9">
    <source>
        <dbReference type="Proteomes" id="UP001596989"/>
    </source>
</evidence>
<dbReference type="Proteomes" id="UP001596989">
    <property type="component" value="Unassembled WGS sequence"/>
</dbReference>
<dbReference type="Gene3D" id="3.40.190.10">
    <property type="entry name" value="Periplasmic binding protein-like II"/>
    <property type="match status" value="2"/>
</dbReference>
<dbReference type="PANTHER" id="PTHR43649">
    <property type="entry name" value="ARABINOSE-BINDING PROTEIN-RELATED"/>
    <property type="match status" value="1"/>
</dbReference>
<accession>A0ABW3HRV1</accession>